<gene>
    <name evidence="2" type="ORF">P43SY_004462</name>
</gene>
<feature type="compositionally biased region" description="Basic and acidic residues" evidence="1">
    <location>
        <begin position="132"/>
        <end position="149"/>
    </location>
</feature>
<accession>A0AAD5M963</accession>
<feature type="compositionally biased region" description="Low complexity" evidence="1">
    <location>
        <begin position="24"/>
        <end position="43"/>
    </location>
</feature>
<protein>
    <recommendedName>
        <fullName evidence="4">PDZ domain-containing protein</fullName>
    </recommendedName>
</protein>
<sequence>MARSLRDFLQTIFDFPDEDVVTLPRSSTSSRSSSRGPSRSTSARGDDAEDRVPYSPSRLDGEFNVWFTTKPLGLGLVPSTQMYGSWEVSSIAPAPVDEKPSPWKRLANSVRSPSRSPSPSRRSQRSSGYVSPRDEALRDSDYHDEQSERSKISVGDVIVAINFSTRQAHLDREELSTYLRRSACPIVITLRRPALYAEQEETN</sequence>
<evidence type="ECO:0008006" key="4">
    <source>
        <dbReference type="Google" id="ProtNLM"/>
    </source>
</evidence>
<feature type="region of interest" description="Disordered" evidence="1">
    <location>
        <begin position="21"/>
        <end position="59"/>
    </location>
</feature>
<dbReference type="Proteomes" id="UP001209570">
    <property type="component" value="Unassembled WGS sequence"/>
</dbReference>
<evidence type="ECO:0000256" key="1">
    <source>
        <dbReference type="SAM" id="MobiDB-lite"/>
    </source>
</evidence>
<reference evidence="2" key="1">
    <citation type="submission" date="2021-12" db="EMBL/GenBank/DDBJ databases">
        <title>Prjna785345.</title>
        <authorList>
            <person name="Rujirawat T."/>
            <person name="Krajaejun T."/>
        </authorList>
    </citation>
    <scope>NUCLEOTIDE SEQUENCE</scope>
    <source>
        <strain evidence="2">Pi057C3</strain>
    </source>
</reference>
<proteinExistence type="predicted"/>
<evidence type="ECO:0000313" key="2">
    <source>
        <dbReference type="EMBL" id="KAJ0406573.1"/>
    </source>
</evidence>
<keyword evidence="3" id="KW-1185">Reference proteome</keyword>
<evidence type="ECO:0000313" key="3">
    <source>
        <dbReference type="Proteomes" id="UP001209570"/>
    </source>
</evidence>
<dbReference type="AlphaFoldDB" id="A0AAD5M963"/>
<feature type="compositionally biased region" description="Low complexity" evidence="1">
    <location>
        <begin position="109"/>
        <end position="127"/>
    </location>
</feature>
<organism evidence="2 3">
    <name type="scientific">Pythium insidiosum</name>
    <name type="common">Pythiosis disease agent</name>
    <dbReference type="NCBI Taxonomy" id="114742"/>
    <lineage>
        <taxon>Eukaryota</taxon>
        <taxon>Sar</taxon>
        <taxon>Stramenopiles</taxon>
        <taxon>Oomycota</taxon>
        <taxon>Peronosporomycetes</taxon>
        <taxon>Pythiales</taxon>
        <taxon>Pythiaceae</taxon>
        <taxon>Pythium</taxon>
    </lineage>
</organism>
<name>A0AAD5M963_PYTIN</name>
<comment type="caution">
    <text evidence="2">The sequence shown here is derived from an EMBL/GenBank/DDBJ whole genome shotgun (WGS) entry which is preliminary data.</text>
</comment>
<feature type="region of interest" description="Disordered" evidence="1">
    <location>
        <begin position="97"/>
        <end position="149"/>
    </location>
</feature>
<dbReference type="EMBL" id="JAKCXM010000031">
    <property type="protein sequence ID" value="KAJ0406573.1"/>
    <property type="molecule type" value="Genomic_DNA"/>
</dbReference>